<dbReference type="Proteomes" id="UP000249605">
    <property type="component" value="Plasmid unnamed1"/>
</dbReference>
<name>A0A2U9S9S6_9PROT</name>
<evidence type="ECO:0000313" key="2">
    <source>
        <dbReference type="Proteomes" id="UP000249605"/>
    </source>
</evidence>
<dbReference type="InterPro" id="IPR027417">
    <property type="entry name" value="P-loop_NTPase"/>
</dbReference>
<geneLocation type="plasmid" evidence="1 2">
    <name>unnamed1</name>
</geneLocation>
<dbReference type="OrthoDB" id="8253354at2"/>
<dbReference type="Pfam" id="PF13671">
    <property type="entry name" value="AAA_33"/>
    <property type="match status" value="1"/>
</dbReference>
<keyword evidence="2" id="KW-1185">Reference proteome</keyword>
<dbReference type="KEGG" id="azm:DM194_15035"/>
<reference evidence="1 2" key="1">
    <citation type="submission" date="2018-06" db="EMBL/GenBank/DDBJ databases">
        <title>Complete genome sequencing of Azospirillum sp. M2T2B2.</title>
        <authorList>
            <person name="Heo J."/>
            <person name="Kim S.-J."/>
            <person name="Kwon S.-W."/>
            <person name="Anandham R."/>
        </authorList>
    </citation>
    <scope>NUCLEOTIDE SEQUENCE [LARGE SCALE GENOMIC DNA]</scope>
    <source>
        <strain evidence="1 2">M2T2B2</strain>
        <plasmid evidence="1 2">unnamed1</plasmid>
    </source>
</reference>
<accession>A0A2U9S9S6</accession>
<dbReference type="SUPFAM" id="SSF52540">
    <property type="entry name" value="P-loop containing nucleoside triphosphate hydrolases"/>
    <property type="match status" value="1"/>
</dbReference>
<keyword evidence="1" id="KW-0614">Plasmid</keyword>
<sequence>MTDWRSLDWFSLAGPTRFLDRAVTAILGAEARVVGLTLPGRRPDGLLDALAGRLEAATASATLRVDASPGLRGRSPTTVLAMSAGEGISGVRSVADLLDAPRLAGKVILVDGIPPEEWLRWAYVLRQIPPERARRARMMPPSLAVVFPPGIAPSDARAAVDRDLRWSGHVSRLDTQTFVEALLGWPDDSLASRTAASVITEMTGWDPSMARLLADLGVEQQIDPRATMAALPDVLGGQRPCWENGMVDRWDGAPWVHTAALSSAKRHDSIAQRVWRGQVRTVFPFLDQMRNAFVAKYEDRIRAQPPIVKDYNGRKVTYDDPWTLELFDLNALIKADLSAKEATLLSVCITVRRGMAHYDPADGALIRRASDLWEEIGHGFPDGCAAWEWPRCGQKLVLMVGPTGAGKSRWARRRFAEGDIVEADAIRRSLNGSLDMAGDQSPVFERVRREVLERLSVGRTVVVDATNMRREDRLANALLAPPDIPVEYVVVDRPLEEKLAMAGWRADKPGLIEGHARLFEASLPDIMGGDGLPNVRVVDFRVQRAGDAPGTASGSSR</sequence>
<proteinExistence type="predicted"/>
<protein>
    <submittedName>
        <fullName evidence="1">Uncharacterized protein</fullName>
    </submittedName>
</protein>
<evidence type="ECO:0000313" key="1">
    <source>
        <dbReference type="EMBL" id="AWU95613.1"/>
    </source>
</evidence>
<dbReference type="AlphaFoldDB" id="A0A2U9S9S6"/>
<dbReference type="RefSeq" id="WP_111068372.1">
    <property type="nucleotide sequence ID" value="NZ_CP029830.1"/>
</dbReference>
<organism evidence="1 2">
    <name type="scientific">Azospirillum ramasamyi</name>
    <dbReference type="NCBI Taxonomy" id="682998"/>
    <lineage>
        <taxon>Bacteria</taxon>
        <taxon>Pseudomonadati</taxon>
        <taxon>Pseudomonadota</taxon>
        <taxon>Alphaproteobacteria</taxon>
        <taxon>Rhodospirillales</taxon>
        <taxon>Azospirillaceae</taxon>
        <taxon>Azospirillum</taxon>
    </lineage>
</organism>
<gene>
    <name evidence="1" type="ORF">DM194_15035</name>
</gene>
<dbReference type="Gene3D" id="3.40.50.300">
    <property type="entry name" value="P-loop containing nucleotide triphosphate hydrolases"/>
    <property type="match status" value="1"/>
</dbReference>
<dbReference type="EMBL" id="CP029830">
    <property type="protein sequence ID" value="AWU95613.1"/>
    <property type="molecule type" value="Genomic_DNA"/>
</dbReference>